<sequence length="44" mass="4816">MGTTGINPVTFGLQAQFPDHYTTLLPTASPHVQVYLSTYSIYNA</sequence>
<organism evidence="1">
    <name type="scientific">Anguilla anguilla</name>
    <name type="common">European freshwater eel</name>
    <name type="synonym">Muraena anguilla</name>
    <dbReference type="NCBI Taxonomy" id="7936"/>
    <lineage>
        <taxon>Eukaryota</taxon>
        <taxon>Metazoa</taxon>
        <taxon>Chordata</taxon>
        <taxon>Craniata</taxon>
        <taxon>Vertebrata</taxon>
        <taxon>Euteleostomi</taxon>
        <taxon>Actinopterygii</taxon>
        <taxon>Neopterygii</taxon>
        <taxon>Teleostei</taxon>
        <taxon>Anguilliformes</taxon>
        <taxon>Anguillidae</taxon>
        <taxon>Anguilla</taxon>
    </lineage>
</organism>
<accession>A0A0E9QF08</accession>
<protein>
    <submittedName>
        <fullName evidence="1">Uncharacterized protein</fullName>
    </submittedName>
</protein>
<reference evidence="1" key="2">
    <citation type="journal article" date="2015" name="Fish Shellfish Immunol.">
        <title>Early steps in the European eel (Anguilla anguilla)-Vibrio vulnificus interaction in the gills: Role of the RtxA13 toxin.</title>
        <authorList>
            <person name="Callol A."/>
            <person name="Pajuelo D."/>
            <person name="Ebbesson L."/>
            <person name="Teles M."/>
            <person name="MacKenzie S."/>
            <person name="Amaro C."/>
        </authorList>
    </citation>
    <scope>NUCLEOTIDE SEQUENCE</scope>
</reference>
<reference evidence="1" key="1">
    <citation type="submission" date="2014-11" db="EMBL/GenBank/DDBJ databases">
        <authorList>
            <person name="Amaro Gonzalez C."/>
        </authorList>
    </citation>
    <scope>NUCLEOTIDE SEQUENCE</scope>
</reference>
<proteinExistence type="predicted"/>
<evidence type="ECO:0000313" key="1">
    <source>
        <dbReference type="EMBL" id="JAH14708.1"/>
    </source>
</evidence>
<dbReference type="EMBL" id="GBXM01093869">
    <property type="protein sequence ID" value="JAH14708.1"/>
    <property type="molecule type" value="Transcribed_RNA"/>
</dbReference>
<name>A0A0E9QF08_ANGAN</name>
<dbReference type="AlphaFoldDB" id="A0A0E9QF08"/>